<gene>
    <name evidence="1" type="ORF">BGZ70_010642</name>
</gene>
<keyword evidence="2" id="KW-1185">Reference proteome</keyword>
<proteinExistence type="predicted"/>
<evidence type="ECO:0000313" key="1">
    <source>
        <dbReference type="EMBL" id="KAF9954176.1"/>
    </source>
</evidence>
<evidence type="ECO:0000313" key="2">
    <source>
        <dbReference type="Proteomes" id="UP000738359"/>
    </source>
</evidence>
<dbReference type="Proteomes" id="UP000738359">
    <property type="component" value="Unassembled WGS sequence"/>
</dbReference>
<accession>A0A9P6J0P6</accession>
<reference evidence="1" key="1">
    <citation type="journal article" date="2020" name="Fungal Divers.">
        <title>Resolving the Mortierellaceae phylogeny through synthesis of multi-gene phylogenetics and phylogenomics.</title>
        <authorList>
            <person name="Vandepol N."/>
            <person name="Liber J."/>
            <person name="Desiro A."/>
            <person name="Na H."/>
            <person name="Kennedy M."/>
            <person name="Barry K."/>
            <person name="Grigoriev I.V."/>
            <person name="Miller A.N."/>
            <person name="O'Donnell K."/>
            <person name="Stajich J.E."/>
            <person name="Bonito G."/>
        </authorList>
    </citation>
    <scope>NUCLEOTIDE SEQUENCE</scope>
    <source>
        <strain evidence="1">CK1249</strain>
    </source>
</reference>
<dbReference type="AlphaFoldDB" id="A0A9P6J0P6"/>
<dbReference type="EMBL" id="JAAAHY010000987">
    <property type="protein sequence ID" value="KAF9954176.1"/>
    <property type="molecule type" value="Genomic_DNA"/>
</dbReference>
<name>A0A9P6J0P6_MORAP</name>
<dbReference type="OrthoDB" id="2444617at2759"/>
<feature type="non-terminal residue" evidence="1">
    <location>
        <position position="382"/>
    </location>
</feature>
<protein>
    <submittedName>
        <fullName evidence="1">Uncharacterized protein</fullName>
    </submittedName>
</protein>
<organism evidence="1 2">
    <name type="scientific">Mortierella alpina</name>
    <name type="common">Oleaginous fungus</name>
    <name type="synonym">Mortierella renispora</name>
    <dbReference type="NCBI Taxonomy" id="64518"/>
    <lineage>
        <taxon>Eukaryota</taxon>
        <taxon>Fungi</taxon>
        <taxon>Fungi incertae sedis</taxon>
        <taxon>Mucoromycota</taxon>
        <taxon>Mortierellomycotina</taxon>
        <taxon>Mortierellomycetes</taxon>
        <taxon>Mortierellales</taxon>
        <taxon>Mortierellaceae</taxon>
        <taxon>Mortierella</taxon>
    </lineage>
</organism>
<sequence length="382" mass="43222">MEETQLFRLLGTTEIVEVPVDYLDGHKIIYWDAIEDVFPGVKHIMNGRVAIKKRRDSSRKRIEPHYIKHHPRVILEVNASSDTQANIRSDGRTDHHQVKQPPSLWATASRVSPRVALAECESSPAIVSRTSNDHALAESGSSPAIVSRTSNDHALTEQRQGFQKVINKLDVLYDQWATTQQIAQEVLRLHKQMNERLVLIQSKTEAILTQQLEIAEYPIPRLFLVLPEEAVKYDPANWFRTKFRLHFICECGKHTEDSNSKMKHHLHLAKHEGYLVREPTKFFEKYGPFLLLMLQLIKFGTAVAGHVVPALATLRAIELADSGKQTVQLIAAKIDLSVECIEGQLTKVHSSLPEDSVDTELQTLTTPLDLDNYLNDVEGLEG</sequence>
<comment type="caution">
    <text evidence="1">The sequence shown here is derived from an EMBL/GenBank/DDBJ whole genome shotgun (WGS) entry which is preliminary data.</text>
</comment>